<evidence type="ECO:0000313" key="3">
    <source>
        <dbReference type="Proteomes" id="UP000229678"/>
    </source>
</evidence>
<name>A0A2D3C405_9EURY</name>
<keyword evidence="1" id="KW-0472">Membrane</keyword>
<evidence type="ECO:0000256" key="1">
    <source>
        <dbReference type="SAM" id="Phobius"/>
    </source>
</evidence>
<keyword evidence="1" id="KW-1133">Transmembrane helix</keyword>
<reference evidence="3" key="1">
    <citation type="submission" date="2016-10" db="EMBL/GenBank/DDBJ databases">
        <authorList>
            <person name="L'haridon S."/>
            <person name="Corre E."/>
        </authorList>
    </citation>
    <scope>NUCLEOTIDE SEQUENCE [LARGE SCALE GENOMIC DNA]</scope>
    <source>
        <strain evidence="3">FDF-1T</strain>
    </source>
</reference>
<evidence type="ECO:0000313" key="2">
    <source>
        <dbReference type="EMBL" id="ATU08232.1"/>
    </source>
</evidence>
<proteinExistence type="predicted"/>
<gene>
    <name evidence="2" type="ORF">BKM01_05285</name>
</gene>
<sequence length="74" mass="8083">MFLMIVFRILIMVLMVNRPYLTKGASCFFSFPNGHRSQASGLTVIFAVALTAGAALIIKRKGESVPNAETLTHL</sequence>
<dbReference type="Proteomes" id="UP000229678">
    <property type="component" value="Chromosome"/>
</dbReference>
<dbReference type="EMBL" id="CP017881">
    <property type="protein sequence ID" value="ATU08232.1"/>
    <property type="molecule type" value="Genomic_DNA"/>
</dbReference>
<feature type="transmembrane region" description="Helical" evidence="1">
    <location>
        <begin position="40"/>
        <end position="58"/>
    </location>
</feature>
<accession>A0A2D3C405</accession>
<dbReference type="AlphaFoldDB" id="A0A2D3C405"/>
<dbReference type="KEGG" id="mpot:BKM01_05285"/>
<protein>
    <submittedName>
        <fullName evidence="2">Uncharacterized protein</fullName>
    </submittedName>
</protein>
<keyword evidence="1" id="KW-0812">Transmembrane</keyword>
<organism evidence="2 3">
    <name type="scientific">Methanohalophilus portucalensis</name>
    <dbReference type="NCBI Taxonomy" id="39664"/>
    <lineage>
        <taxon>Archaea</taxon>
        <taxon>Methanobacteriati</taxon>
        <taxon>Methanobacteriota</taxon>
        <taxon>Stenosarchaea group</taxon>
        <taxon>Methanomicrobia</taxon>
        <taxon>Methanosarcinales</taxon>
        <taxon>Methanosarcinaceae</taxon>
        <taxon>Methanohalophilus</taxon>
    </lineage>
</organism>